<dbReference type="EMBL" id="JBBXMP010000400">
    <property type="protein sequence ID" value="KAL0057949.1"/>
    <property type="molecule type" value="Genomic_DNA"/>
</dbReference>
<keyword evidence="1" id="KW-0175">Coiled coil</keyword>
<feature type="region of interest" description="Disordered" evidence="2">
    <location>
        <begin position="101"/>
        <end position="141"/>
    </location>
</feature>
<feature type="coiled-coil region" evidence="1">
    <location>
        <begin position="21"/>
        <end position="62"/>
    </location>
</feature>
<organism evidence="4 5">
    <name type="scientific">Marasmius tenuissimus</name>
    <dbReference type="NCBI Taxonomy" id="585030"/>
    <lineage>
        <taxon>Eukaryota</taxon>
        <taxon>Fungi</taxon>
        <taxon>Dikarya</taxon>
        <taxon>Basidiomycota</taxon>
        <taxon>Agaricomycotina</taxon>
        <taxon>Agaricomycetes</taxon>
        <taxon>Agaricomycetidae</taxon>
        <taxon>Agaricales</taxon>
        <taxon>Marasmiineae</taxon>
        <taxon>Marasmiaceae</taxon>
        <taxon>Marasmius</taxon>
    </lineage>
</organism>
<evidence type="ECO:0000256" key="2">
    <source>
        <dbReference type="SAM" id="MobiDB-lite"/>
    </source>
</evidence>
<evidence type="ECO:0000256" key="3">
    <source>
        <dbReference type="SAM" id="SignalP"/>
    </source>
</evidence>
<sequence>MFSLIKTVSLKVLYLLRLSSRGETQQLLEEAQETNRRLSERAAELRNTVQHLECKIEHMNHEIVPLRYEAESPIELNYGPKQAPRCGRCCQGESEVETLCSEEETMYSEEETLYSEEETLYGEEETPYSEEDVLDSEEETL</sequence>
<gene>
    <name evidence="4" type="ORF">AAF712_015389</name>
</gene>
<keyword evidence="5" id="KW-1185">Reference proteome</keyword>
<protein>
    <submittedName>
        <fullName evidence="4">Uncharacterized protein</fullName>
    </submittedName>
</protein>
<feature type="signal peptide" evidence="3">
    <location>
        <begin position="1"/>
        <end position="24"/>
    </location>
</feature>
<feature type="chain" id="PRO_5045083744" evidence="3">
    <location>
        <begin position="25"/>
        <end position="141"/>
    </location>
</feature>
<proteinExistence type="predicted"/>
<reference evidence="4 5" key="1">
    <citation type="submission" date="2024-05" db="EMBL/GenBank/DDBJ databases">
        <title>A draft genome resource for the thread blight pathogen Marasmius tenuissimus strain MS-2.</title>
        <authorList>
            <person name="Yulfo-Soto G.E."/>
            <person name="Baruah I.K."/>
            <person name="Amoako-Attah I."/>
            <person name="Bukari Y."/>
            <person name="Meinhardt L.W."/>
            <person name="Bailey B.A."/>
            <person name="Cohen S.P."/>
        </authorList>
    </citation>
    <scope>NUCLEOTIDE SEQUENCE [LARGE SCALE GENOMIC DNA]</scope>
    <source>
        <strain evidence="4 5">MS-2</strain>
    </source>
</reference>
<evidence type="ECO:0000256" key="1">
    <source>
        <dbReference type="SAM" id="Coils"/>
    </source>
</evidence>
<keyword evidence="3" id="KW-0732">Signal</keyword>
<dbReference type="Proteomes" id="UP001437256">
    <property type="component" value="Unassembled WGS sequence"/>
</dbReference>
<evidence type="ECO:0000313" key="4">
    <source>
        <dbReference type="EMBL" id="KAL0057949.1"/>
    </source>
</evidence>
<accession>A0ABR2Z9R1</accession>
<evidence type="ECO:0000313" key="5">
    <source>
        <dbReference type="Proteomes" id="UP001437256"/>
    </source>
</evidence>
<comment type="caution">
    <text evidence="4">The sequence shown here is derived from an EMBL/GenBank/DDBJ whole genome shotgun (WGS) entry which is preliminary data.</text>
</comment>
<name>A0ABR2Z9R1_9AGAR</name>